<gene>
    <name evidence="3" type="ORF">MYCFIDRAFT_154197</name>
</gene>
<feature type="transmembrane region" description="Helical" evidence="1">
    <location>
        <begin position="62"/>
        <end position="86"/>
    </location>
</feature>
<dbReference type="Pfam" id="PF09990">
    <property type="entry name" value="DUF2231"/>
    <property type="match status" value="1"/>
</dbReference>
<dbReference type="eggNOG" id="ENOG502S8SF">
    <property type="taxonomic scope" value="Eukaryota"/>
</dbReference>
<keyword evidence="1" id="KW-1133">Transmembrane helix</keyword>
<dbReference type="KEGG" id="pfj:MYCFIDRAFT_154197"/>
<sequence>MAQHQKYTTNNDISRPVHPATVHFPISFLFLGYALDTLNHVRTRLPNSISSNLASPNDMTRASYYLLSLGLLTAIPAFITGGRELMMMLNKQGMKDTDGTVKPKVKAAFAHAIFNDIVLALSTYIWYHKRSAANETLNLQGNVESAYAPSKGMVIAGVIATILMLMAANIGGVLTYNFGVGFTTISKPKEVNLRAGKYADDIPLKKEIKQAELAGSQYGNLAAWSSATSGTPISHSS</sequence>
<dbReference type="OrthoDB" id="2580011at2759"/>
<protein>
    <recommendedName>
        <fullName evidence="2">DUF2231 domain-containing protein</fullName>
    </recommendedName>
</protein>
<dbReference type="Proteomes" id="UP000016932">
    <property type="component" value="Unassembled WGS sequence"/>
</dbReference>
<keyword evidence="1" id="KW-0812">Transmembrane</keyword>
<reference evidence="3 4" key="1">
    <citation type="journal article" date="2012" name="PLoS Pathog.">
        <title>Diverse lifestyles and strategies of plant pathogenesis encoded in the genomes of eighteen Dothideomycetes fungi.</title>
        <authorList>
            <person name="Ohm R.A."/>
            <person name="Feau N."/>
            <person name="Henrissat B."/>
            <person name="Schoch C.L."/>
            <person name="Horwitz B.A."/>
            <person name="Barry K.W."/>
            <person name="Condon B.J."/>
            <person name="Copeland A.C."/>
            <person name="Dhillon B."/>
            <person name="Glaser F."/>
            <person name="Hesse C.N."/>
            <person name="Kosti I."/>
            <person name="LaButti K."/>
            <person name="Lindquist E.A."/>
            <person name="Lucas S."/>
            <person name="Salamov A.A."/>
            <person name="Bradshaw R.E."/>
            <person name="Ciuffetti L."/>
            <person name="Hamelin R.C."/>
            <person name="Kema G.H.J."/>
            <person name="Lawrence C."/>
            <person name="Scott J.A."/>
            <person name="Spatafora J.W."/>
            <person name="Turgeon B.G."/>
            <person name="de Wit P.J.G.M."/>
            <person name="Zhong S."/>
            <person name="Goodwin S.B."/>
            <person name="Grigoriev I.V."/>
        </authorList>
    </citation>
    <scope>NUCLEOTIDE SEQUENCE [LARGE SCALE GENOMIC DNA]</scope>
    <source>
        <strain evidence="3 4">CIRAD86</strain>
    </source>
</reference>
<feature type="transmembrane region" description="Helical" evidence="1">
    <location>
        <begin position="154"/>
        <end position="179"/>
    </location>
</feature>
<dbReference type="HOGENOM" id="CLU_102285_0_0_1"/>
<accession>M3AGH2</accession>
<dbReference type="AlphaFoldDB" id="M3AGH2"/>
<organism evidence="3 4">
    <name type="scientific">Pseudocercospora fijiensis (strain CIRAD86)</name>
    <name type="common">Black leaf streak disease fungus</name>
    <name type="synonym">Mycosphaerella fijiensis</name>
    <dbReference type="NCBI Taxonomy" id="383855"/>
    <lineage>
        <taxon>Eukaryota</taxon>
        <taxon>Fungi</taxon>
        <taxon>Dikarya</taxon>
        <taxon>Ascomycota</taxon>
        <taxon>Pezizomycotina</taxon>
        <taxon>Dothideomycetes</taxon>
        <taxon>Dothideomycetidae</taxon>
        <taxon>Mycosphaerellales</taxon>
        <taxon>Mycosphaerellaceae</taxon>
        <taxon>Pseudocercospora</taxon>
    </lineage>
</organism>
<evidence type="ECO:0000313" key="3">
    <source>
        <dbReference type="EMBL" id="EME83676.1"/>
    </source>
</evidence>
<proteinExistence type="predicted"/>
<evidence type="ECO:0000259" key="2">
    <source>
        <dbReference type="Pfam" id="PF09990"/>
    </source>
</evidence>
<keyword evidence="1" id="KW-0472">Membrane</keyword>
<dbReference type="RefSeq" id="XP_007926842.1">
    <property type="nucleotide sequence ID" value="XM_007928651.1"/>
</dbReference>
<evidence type="ECO:0000256" key="1">
    <source>
        <dbReference type="SAM" id="Phobius"/>
    </source>
</evidence>
<keyword evidence="4" id="KW-1185">Reference proteome</keyword>
<dbReference type="InterPro" id="IPR019251">
    <property type="entry name" value="DUF2231_TM"/>
</dbReference>
<name>M3AGH2_PSEFD</name>
<dbReference type="VEuPathDB" id="FungiDB:MYCFIDRAFT_154197"/>
<evidence type="ECO:0000313" key="4">
    <source>
        <dbReference type="Proteomes" id="UP000016932"/>
    </source>
</evidence>
<feature type="domain" description="DUF2231" evidence="2">
    <location>
        <begin position="15"/>
        <end position="183"/>
    </location>
</feature>
<dbReference type="EMBL" id="KB446558">
    <property type="protein sequence ID" value="EME83676.1"/>
    <property type="molecule type" value="Genomic_DNA"/>
</dbReference>
<feature type="transmembrane region" description="Helical" evidence="1">
    <location>
        <begin position="107"/>
        <end position="127"/>
    </location>
</feature>
<dbReference type="GeneID" id="19331740"/>